<reference evidence="3" key="1">
    <citation type="submission" date="2022-11" db="UniProtKB">
        <authorList>
            <consortium name="WormBaseParasite"/>
        </authorList>
    </citation>
    <scope>IDENTIFICATION</scope>
</reference>
<feature type="region of interest" description="Disordered" evidence="1">
    <location>
        <begin position="1"/>
        <end position="40"/>
    </location>
</feature>
<accession>A0A914RQT1</accession>
<proteinExistence type="predicted"/>
<name>A0A914RQT1_PAREQ</name>
<sequence length="77" mass="9042">MSSGKDGSMLQRGWERLSRRKKRRNGEELTRRQSSQIDDEHEIQHANDALQAHYNKRFAFISFLLSVILSHDNELSD</sequence>
<dbReference type="Proteomes" id="UP000887564">
    <property type="component" value="Unplaced"/>
</dbReference>
<protein>
    <submittedName>
        <fullName evidence="3">Uncharacterized protein</fullName>
    </submittedName>
</protein>
<dbReference type="AlphaFoldDB" id="A0A914RQT1"/>
<evidence type="ECO:0000313" key="3">
    <source>
        <dbReference type="WBParaSite" id="PEQ_0000718301-mRNA-1"/>
    </source>
</evidence>
<keyword evidence="2" id="KW-1185">Reference proteome</keyword>
<evidence type="ECO:0000256" key="1">
    <source>
        <dbReference type="SAM" id="MobiDB-lite"/>
    </source>
</evidence>
<organism evidence="2 3">
    <name type="scientific">Parascaris equorum</name>
    <name type="common">Equine roundworm</name>
    <dbReference type="NCBI Taxonomy" id="6256"/>
    <lineage>
        <taxon>Eukaryota</taxon>
        <taxon>Metazoa</taxon>
        <taxon>Ecdysozoa</taxon>
        <taxon>Nematoda</taxon>
        <taxon>Chromadorea</taxon>
        <taxon>Rhabditida</taxon>
        <taxon>Spirurina</taxon>
        <taxon>Ascaridomorpha</taxon>
        <taxon>Ascaridoidea</taxon>
        <taxon>Ascarididae</taxon>
        <taxon>Parascaris</taxon>
    </lineage>
</organism>
<dbReference type="WBParaSite" id="PEQ_0000718301-mRNA-1">
    <property type="protein sequence ID" value="PEQ_0000718301-mRNA-1"/>
    <property type="gene ID" value="PEQ_0000718301"/>
</dbReference>
<evidence type="ECO:0000313" key="2">
    <source>
        <dbReference type="Proteomes" id="UP000887564"/>
    </source>
</evidence>